<comment type="caution">
    <text evidence="3">The sequence shown here is derived from an EMBL/GenBank/DDBJ whole genome shotgun (WGS) entry which is preliminary data.</text>
</comment>
<dbReference type="InParanoid" id="D3BNF3"/>
<keyword evidence="4" id="KW-1185">Reference proteome</keyword>
<dbReference type="Proteomes" id="UP000001396">
    <property type="component" value="Unassembled WGS sequence"/>
</dbReference>
<dbReference type="GeneID" id="31365040"/>
<dbReference type="Pfam" id="PF00646">
    <property type="entry name" value="F-box"/>
    <property type="match status" value="1"/>
</dbReference>
<dbReference type="InterPro" id="IPR001810">
    <property type="entry name" value="F-box_dom"/>
</dbReference>
<name>D3BNF3_HETP5</name>
<dbReference type="AlphaFoldDB" id="D3BNF3"/>
<feature type="compositionally biased region" description="Low complexity" evidence="1">
    <location>
        <begin position="17"/>
        <end position="30"/>
    </location>
</feature>
<dbReference type="EMBL" id="ADBJ01000044">
    <property type="protein sequence ID" value="EFA76813.1"/>
    <property type="molecule type" value="Genomic_DNA"/>
</dbReference>
<evidence type="ECO:0000313" key="3">
    <source>
        <dbReference type="EMBL" id="EFA76813.1"/>
    </source>
</evidence>
<feature type="region of interest" description="Disordered" evidence="1">
    <location>
        <begin position="17"/>
        <end position="39"/>
    </location>
</feature>
<evidence type="ECO:0000256" key="1">
    <source>
        <dbReference type="SAM" id="MobiDB-lite"/>
    </source>
</evidence>
<dbReference type="InterPro" id="IPR036047">
    <property type="entry name" value="F-box-like_dom_sf"/>
</dbReference>
<organism evidence="3 4">
    <name type="scientific">Heterostelium pallidum (strain ATCC 26659 / Pp 5 / PN500)</name>
    <name type="common">Cellular slime mold</name>
    <name type="synonym">Polysphondylium pallidum</name>
    <dbReference type="NCBI Taxonomy" id="670386"/>
    <lineage>
        <taxon>Eukaryota</taxon>
        <taxon>Amoebozoa</taxon>
        <taxon>Evosea</taxon>
        <taxon>Eumycetozoa</taxon>
        <taxon>Dictyostelia</taxon>
        <taxon>Acytosteliales</taxon>
        <taxon>Acytosteliaceae</taxon>
        <taxon>Heterostelium</taxon>
    </lineage>
</organism>
<sequence length="132" mass="15197">MGIIHNKTLGYFINSSSSNSSNKHNNNSNQHYHHHHHHHHNNTGCIINAINNSQSILLTLPRILIFTITSYLSTIDKLCFALTCKQWFQFRRKILQNLSKIKITHIPITNTKFQLTDTPEHKGITKTIDGKC</sequence>
<gene>
    <name evidence="3" type="ORF">PPL_09565</name>
</gene>
<evidence type="ECO:0000313" key="4">
    <source>
        <dbReference type="Proteomes" id="UP000001396"/>
    </source>
</evidence>
<dbReference type="RefSeq" id="XP_020428945.1">
    <property type="nucleotide sequence ID" value="XM_020580358.1"/>
</dbReference>
<feature type="domain" description="F-box" evidence="2">
    <location>
        <begin position="57"/>
        <end position="88"/>
    </location>
</feature>
<evidence type="ECO:0000259" key="2">
    <source>
        <dbReference type="Pfam" id="PF00646"/>
    </source>
</evidence>
<protein>
    <recommendedName>
        <fullName evidence="2">F-box domain-containing protein</fullName>
    </recommendedName>
</protein>
<dbReference type="SUPFAM" id="SSF81383">
    <property type="entry name" value="F-box domain"/>
    <property type="match status" value="1"/>
</dbReference>
<accession>D3BNF3</accession>
<reference evidence="3 4" key="1">
    <citation type="journal article" date="2011" name="Genome Res.">
        <title>Phylogeny-wide analysis of social amoeba genomes highlights ancient origins for complex intercellular communication.</title>
        <authorList>
            <person name="Heidel A.J."/>
            <person name="Lawal H.M."/>
            <person name="Felder M."/>
            <person name="Schilde C."/>
            <person name="Helps N.R."/>
            <person name="Tunggal B."/>
            <person name="Rivero F."/>
            <person name="John U."/>
            <person name="Schleicher M."/>
            <person name="Eichinger L."/>
            <person name="Platzer M."/>
            <person name="Noegel A.A."/>
            <person name="Schaap P."/>
            <person name="Gloeckner G."/>
        </authorList>
    </citation>
    <scope>NUCLEOTIDE SEQUENCE [LARGE SCALE GENOMIC DNA]</scope>
    <source>
        <strain evidence="4">ATCC 26659 / Pp 5 / PN500</strain>
    </source>
</reference>
<proteinExistence type="predicted"/>
<dbReference type="CDD" id="cd09917">
    <property type="entry name" value="F-box_SF"/>
    <property type="match status" value="1"/>
</dbReference>